<protein>
    <submittedName>
        <fullName evidence="3">Uncharacterized protein</fullName>
    </submittedName>
</protein>
<dbReference type="Proteomes" id="UP000289758">
    <property type="component" value="Unassembled WGS sequence"/>
</dbReference>
<accession>A0A4Q1AJ80</accession>
<feature type="coiled-coil region" evidence="1">
    <location>
        <begin position="7"/>
        <end position="69"/>
    </location>
</feature>
<evidence type="ECO:0000313" key="4">
    <source>
        <dbReference type="Proteomes" id="UP000289758"/>
    </source>
</evidence>
<organism evidence="3 4">
    <name type="scientific">Halarcobacter ebronensis</name>
    <dbReference type="NCBI Taxonomy" id="1462615"/>
    <lineage>
        <taxon>Bacteria</taxon>
        <taxon>Pseudomonadati</taxon>
        <taxon>Campylobacterota</taxon>
        <taxon>Epsilonproteobacteria</taxon>
        <taxon>Campylobacterales</taxon>
        <taxon>Arcobacteraceae</taxon>
        <taxon>Halarcobacter</taxon>
    </lineage>
</organism>
<evidence type="ECO:0000256" key="2">
    <source>
        <dbReference type="SAM" id="MobiDB-lite"/>
    </source>
</evidence>
<gene>
    <name evidence="3" type="ORF">CRV07_11915</name>
</gene>
<keyword evidence="4" id="KW-1185">Reference proteome</keyword>
<evidence type="ECO:0000313" key="3">
    <source>
        <dbReference type="EMBL" id="RXK04126.1"/>
    </source>
</evidence>
<dbReference type="AlphaFoldDB" id="A0A4Q1AJ80"/>
<feature type="compositionally biased region" description="Basic and acidic residues" evidence="2">
    <location>
        <begin position="114"/>
        <end position="137"/>
    </location>
</feature>
<feature type="region of interest" description="Disordered" evidence="2">
    <location>
        <begin position="93"/>
        <end position="145"/>
    </location>
</feature>
<comment type="caution">
    <text evidence="3">The sequence shown here is derived from an EMBL/GenBank/DDBJ whole genome shotgun (WGS) entry which is preliminary data.</text>
</comment>
<sequence length="160" mass="17735">MTNAETIAKLNEALEKLIVGYEELQNSYDALQNDNSKLRGEISNLKEKITLLEKDKRSLEDNVNTLQDSTEKDSSNITSMLSKIEGLLSKKNHPAAPNYAKAPNQPQQTTIVEKAPEPKKNARDSFGEIVVDNKEEGGSNSSENKIDLNRMASLLNGFNN</sequence>
<reference evidence="3 4" key="1">
    <citation type="submission" date="2017-10" db="EMBL/GenBank/DDBJ databases">
        <title>Genomics of the genus Arcobacter.</title>
        <authorList>
            <person name="Perez-Cataluna A."/>
            <person name="Figueras M.J."/>
        </authorList>
    </citation>
    <scope>NUCLEOTIDE SEQUENCE [LARGE SCALE GENOMIC DNA]</scope>
    <source>
        <strain evidence="3 4">CECT 8441</strain>
    </source>
</reference>
<dbReference type="RefSeq" id="WP_129087880.1">
    <property type="nucleotide sequence ID" value="NZ_CP053836.1"/>
</dbReference>
<dbReference type="EMBL" id="PDKK01000011">
    <property type="protein sequence ID" value="RXK04126.1"/>
    <property type="molecule type" value="Genomic_DNA"/>
</dbReference>
<proteinExistence type="predicted"/>
<dbReference type="OrthoDB" id="5365697at2"/>
<evidence type="ECO:0000256" key="1">
    <source>
        <dbReference type="SAM" id="Coils"/>
    </source>
</evidence>
<keyword evidence="1" id="KW-0175">Coiled coil</keyword>
<name>A0A4Q1AJ80_9BACT</name>
<dbReference type="Gene3D" id="1.20.5.340">
    <property type="match status" value="1"/>
</dbReference>